<dbReference type="InterPro" id="IPR000210">
    <property type="entry name" value="BTB/POZ_dom"/>
</dbReference>
<dbReference type="Proteomes" id="UP000694388">
    <property type="component" value="Unplaced"/>
</dbReference>
<keyword evidence="1" id="KW-0880">Kelch repeat</keyword>
<dbReference type="AlphaFoldDB" id="A0A8C4R1D4"/>
<evidence type="ECO:0000256" key="2">
    <source>
        <dbReference type="ARBA" id="ARBA00022737"/>
    </source>
</evidence>
<evidence type="ECO:0000313" key="4">
    <source>
        <dbReference type="Ensembl" id="ENSEBUP00000023798.1"/>
    </source>
</evidence>
<dbReference type="GO" id="GO:0005737">
    <property type="term" value="C:cytoplasm"/>
    <property type="evidence" value="ECO:0007669"/>
    <property type="project" value="UniProtKB-ARBA"/>
</dbReference>
<dbReference type="PROSITE" id="PS50097">
    <property type="entry name" value="BTB"/>
    <property type="match status" value="1"/>
</dbReference>
<dbReference type="Gene3D" id="1.25.40.420">
    <property type="match status" value="1"/>
</dbReference>
<feature type="domain" description="BTB" evidence="3">
    <location>
        <begin position="60"/>
        <end position="127"/>
    </location>
</feature>
<dbReference type="InterPro" id="IPR015915">
    <property type="entry name" value="Kelch-typ_b-propeller"/>
</dbReference>
<sequence>MISSHDEQRKSRFPSSSRYFIKNLRFYRTKMIDSSEDNEFCPGSTTTVIFNELRMKGELCDAALIVNGEHVNVHKNILCCSSKYFRVLFSKRWNGDEKRQFTITGVEPEVMRLLNDFSYTGVLPITENNVENLLITANYYCINDALTLCCNFLKNQMCFENCIGIYKLAQTFCCEDLKMTASKFVLKNFVHVACVSEEFVELPLNDLLQFIERDDLNVQNEAFVFEAIQKWIGHSVHMRRESFAKLLSKVAPMHFHRCYVSIVVLNNYLYALGGFNGFTRLNTAERYEHQKNQWIVIPSMREQRSDASATVLNGKIFICGGFNGNECLSTAECFTPETNQWTPIASMNSRRSGIGVIACGGFVYAVGGFDGMNRLRTAEVYNEDVNSWSMLPNMLNPRSNFGLEVVDDIIVVAGGFNGLTTVCKAEGYNCKSKAWYDLAEMAVNRSALSCCVVDDLPNVVMYAAPRDFLRSPVRREDGLQASLSML</sequence>
<dbReference type="Ensembl" id="ENSEBUT00000024375.1">
    <property type="protein sequence ID" value="ENSEBUP00000023798.1"/>
    <property type="gene ID" value="ENSEBUG00000014663.1"/>
</dbReference>
<accession>A0A8C4R1D4</accession>
<dbReference type="InterPro" id="IPR006652">
    <property type="entry name" value="Kelch_1"/>
</dbReference>
<reference evidence="4" key="1">
    <citation type="submission" date="2025-08" db="UniProtKB">
        <authorList>
            <consortium name="Ensembl"/>
        </authorList>
    </citation>
    <scope>IDENTIFICATION</scope>
</reference>
<organism evidence="4 5">
    <name type="scientific">Eptatretus burgeri</name>
    <name type="common">Inshore hagfish</name>
    <dbReference type="NCBI Taxonomy" id="7764"/>
    <lineage>
        <taxon>Eukaryota</taxon>
        <taxon>Metazoa</taxon>
        <taxon>Chordata</taxon>
        <taxon>Craniata</taxon>
        <taxon>Vertebrata</taxon>
        <taxon>Cyclostomata</taxon>
        <taxon>Myxini</taxon>
        <taxon>Myxiniformes</taxon>
        <taxon>Myxinidae</taxon>
        <taxon>Eptatretinae</taxon>
        <taxon>Eptatretus</taxon>
    </lineage>
</organism>
<dbReference type="Gene3D" id="3.30.710.10">
    <property type="entry name" value="Potassium Channel Kv1.1, Chain A"/>
    <property type="match status" value="1"/>
</dbReference>
<evidence type="ECO:0000256" key="1">
    <source>
        <dbReference type="ARBA" id="ARBA00022441"/>
    </source>
</evidence>
<dbReference type="SUPFAM" id="SSF54695">
    <property type="entry name" value="POZ domain"/>
    <property type="match status" value="1"/>
</dbReference>
<dbReference type="FunFam" id="1.25.40.420:FF:000001">
    <property type="entry name" value="Kelch-like family member 12"/>
    <property type="match status" value="1"/>
</dbReference>
<dbReference type="PANTHER" id="PTHR45632:SF17">
    <property type="entry name" value="KELCH-LIKE PROTEIN 31"/>
    <property type="match status" value="1"/>
</dbReference>
<keyword evidence="5" id="KW-1185">Reference proteome</keyword>
<dbReference type="SMART" id="SM00875">
    <property type="entry name" value="BACK"/>
    <property type="match status" value="1"/>
</dbReference>
<dbReference type="Pfam" id="PF01344">
    <property type="entry name" value="Kelch_1"/>
    <property type="match status" value="4"/>
</dbReference>
<reference evidence="4" key="2">
    <citation type="submission" date="2025-09" db="UniProtKB">
        <authorList>
            <consortium name="Ensembl"/>
        </authorList>
    </citation>
    <scope>IDENTIFICATION</scope>
</reference>
<dbReference type="GeneTree" id="ENSGT00940000154664"/>
<dbReference type="Gene3D" id="2.120.10.80">
    <property type="entry name" value="Kelch-type beta propeller"/>
    <property type="match status" value="1"/>
</dbReference>
<name>A0A8C4R1D4_EPTBU</name>
<evidence type="ECO:0000259" key="3">
    <source>
        <dbReference type="PROSITE" id="PS50097"/>
    </source>
</evidence>
<dbReference type="Pfam" id="PF07707">
    <property type="entry name" value="BACK"/>
    <property type="match status" value="1"/>
</dbReference>
<dbReference type="Pfam" id="PF00651">
    <property type="entry name" value="BTB"/>
    <property type="match status" value="1"/>
</dbReference>
<dbReference type="SMART" id="SM00612">
    <property type="entry name" value="Kelch"/>
    <property type="match status" value="4"/>
</dbReference>
<dbReference type="PANTHER" id="PTHR45632">
    <property type="entry name" value="LD33804P"/>
    <property type="match status" value="1"/>
</dbReference>
<dbReference type="OMA" id="LMCISPY"/>
<dbReference type="PRINTS" id="PR00501">
    <property type="entry name" value="KELCHREPEAT"/>
</dbReference>
<protein>
    <recommendedName>
        <fullName evidence="3">BTB domain-containing protein</fullName>
    </recommendedName>
</protein>
<keyword evidence="2" id="KW-0677">Repeat</keyword>
<evidence type="ECO:0000313" key="5">
    <source>
        <dbReference type="Proteomes" id="UP000694388"/>
    </source>
</evidence>
<dbReference type="InterPro" id="IPR011705">
    <property type="entry name" value="BACK"/>
</dbReference>
<proteinExistence type="predicted"/>
<dbReference type="SUPFAM" id="SSF117281">
    <property type="entry name" value="Kelch motif"/>
    <property type="match status" value="1"/>
</dbReference>
<dbReference type="InterPro" id="IPR011333">
    <property type="entry name" value="SKP1/BTB/POZ_sf"/>
</dbReference>
<dbReference type="SMART" id="SM00225">
    <property type="entry name" value="BTB"/>
    <property type="match status" value="1"/>
</dbReference>